<proteinExistence type="predicted"/>
<feature type="transmembrane region" description="Helical" evidence="2">
    <location>
        <begin position="430"/>
        <end position="453"/>
    </location>
</feature>
<keyword evidence="2" id="KW-0472">Membrane</keyword>
<feature type="region of interest" description="Disordered" evidence="1">
    <location>
        <begin position="168"/>
        <end position="190"/>
    </location>
</feature>
<dbReference type="AlphaFoldDB" id="A0A1V9XXX9"/>
<feature type="compositionally biased region" description="Polar residues" evidence="1">
    <location>
        <begin position="47"/>
        <end position="56"/>
    </location>
</feature>
<comment type="caution">
    <text evidence="3">The sequence shown here is derived from an EMBL/GenBank/DDBJ whole genome shotgun (WGS) entry which is preliminary data.</text>
</comment>
<name>A0A1V9XXX9_9ACAR</name>
<evidence type="ECO:0000313" key="4">
    <source>
        <dbReference type="Proteomes" id="UP000192247"/>
    </source>
</evidence>
<feature type="compositionally biased region" description="Polar residues" evidence="1">
    <location>
        <begin position="1"/>
        <end position="10"/>
    </location>
</feature>
<evidence type="ECO:0000256" key="1">
    <source>
        <dbReference type="SAM" id="MobiDB-lite"/>
    </source>
</evidence>
<feature type="region of interest" description="Disordered" evidence="1">
    <location>
        <begin position="1"/>
        <end position="60"/>
    </location>
</feature>
<protein>
    <submittedName>
        <fullName evidence="3">Uncharacterized protein</fullName>
    </submittedName>
</protein>
<dbReference type="Proteomes" id="UP000192247">
    <property type="component" value="Unassembled WGS sequence"/>
</dbReference>
<keyword evidence="4" id="KW-1185">Reference proteome</keyword>
<organism evidence="3 4">
    <name type="scientific">Tropilaelaps mercedesae</name>
    <dbReference type="NCBI Taxonomy" id="418985"/>
    <lineage>
        <taxon>Eukaryota</taxon>
        <taxon>Metazoa</taxon>
        <taxon>Ecdysozoa</taxon>
        <taxon>Arthropoda</taxon>
        <taxon>Chelicerata</taxon>
        <taxon>Arachnida</taxon>
        <taxon>Acari</taxon>
        <taxon>Parasitiformes</taxon>
        <taxon>Mesostigmata</taxon>
        <taxon>Gamasina</taxon>
        <taxon>Dermanyssoidea</taxon>
        <taxon>Laelapidae</taxon>
        <taxon>Tropilaelaps</taxon>
    </lineage>
</organism>
<reference evidence="3 4" key="1">
    <citation type="journal article" date="2017" name="Gigascience">
        <title>Draft genome of the honey bee ectoparasitic mite, Tropilaelaps mercedesae, is shaped by the parasitic life history.</title>
        <authorList>
            <person name="Dong X."/>
            <person name="Armstrong S.D."/>
            <person name="Xia D."/>
            <person name="Makepeace B.L."/>
            <person name="Darby A.C."/>
            <person name="Kadowaki T."/>
        </authorList>
    </citation>
    <scope>NUCLEOTIDE SEQUENCE [LARGE SCALE GENOMIC DNA]</scope>
    <source>
        <strain evidence="3">Wuxi-XJTLU</strain>
    </source>
</reference>
<evidence type="ECO:0000313" key="3">
    <source>
        <dbReference type="EMBL" id="OQR78365.1"/>
    </source>
</evidence>
<dbReference type="EMBL" id="MNPL01002313">
    <property type="protein sequence ID" value="OQR78365.1"/>
    <property type="molecule type" value="Genomic_DNA"/>
</dbReference>
<keyword evidence="2" id="KW-1133">Transmembrane helix</keyword>
<feature type="compositionally biased region" description="Basic residues" evidence="1">
    <location>
        <begin position="24"/>
        <end position="39"/>
    </location>
</feature>
<keyword evidence="2" id="KW-0812">Transmembrane</keyword>
<sequence>MSSKSRSRVSLATMPEMANNSRSSRSRYQKTHNNRHSKKGASLNAAPASSQRTGESSLEPAQMAPALAQRLNPALIVETACGMDSVGSRSRFGESRGQFRQRSQEILPSSVLAVQVVPLSQRSVPTIVGRYRGDVITLKMMSAAYGYPLPGRNSWKLRASTGSAKKLKSSLESGSEQKPHRHSSGSGRPHQLRVALNTPWSLLLTCLLLTCLPSPGHAFACRSFASRTVAAPQYFNRTPQHIRQVFSTISGAQELERMEAFRKVDELVSFQFCRTQLGGSGARGALKGPLESSLTAALSKSAYAAWRPLVKSERHQRGHSGKRCESLVECEATKLVYLSPPFSADAAAVQESFYRGRSLNDCRYSDALFADWYIVLNTTESIRITPALKSRDVNFSNLLVKSAILKLLRRFSRNTGGYGSGPSRWSLMPMMLGVAVGFVLLLLIVFLIVIVTFTNGDAGQNYRDFKSGLLGANRTNATRPPD</sequence>
<gene>
    <name evidence="3" type="ORF">BIW11_02744</name>
</gene>
<dbReference type="InParanoid" id="A0A1V9XXX9"/>
<accession>A0A1V9XXX9</accession>
<evidence type="ECO:0000256" key="2">
    <source>
        <dbReference type="SAM" id="Phobius"/>
    </source>
</evidence>